<keyword evidence="8" id="KW-1003">Cell membrane</keyword>
<keyword evidence="13 22" id="KW-0862">Zinc</keyword>
<feature type="non-terminal residue" evidence="27">
    <location>
        <position position="1"/>
    </location>
</feature>
<keyword evidence="11 22" id="KW-0479">Metal-binding</keyword>
<dbReference type="FunFam" id="2.60.40.1910:FF:000003">
    <property type="entry name" value="Aminopeptidase"/>
    <property type="match status" value="1"/>
</dbReference>
<proteinExistence type="inferred from homology"/>
<keyword evidence="7" id="KW-0031">Aminopeptidase</keyword>
<dbReference type="InterPro" id="IPR001930">
    <property type="entry name" value="Peptidase_M1"/>
</dbReference>
<dbReference type="PANTHER" id="PTHR11533">
    <property type="entry name" value="PROTEASE M1 ZINC METALLOPROTEASE"/>
    <property type="match status" value="1"/>
</dbReference>
<dbReference type="GO" id="GO:0006508">
    <property type="term" value="P:proteolysis"/>
    <property type="evidence" value="ECO:0007669"/>
    <property type="project" value="UniProtKB-KW"/>
</dbReference>
<dbReference type="Pfam" id="PF17900">
    <property type="entry name" value="Peptidase_M1_N"/>
    <property type="match status" value="1"/>
</dbReference>
<evidence type="ECO:0000256" key="16">
    <source>
        <dbReference type="ARBA" id="ARBA00022989"/>
    </source>
</evidence>
<evidence type="ECO:0000256" key="8">
    <source>
        <dbReference type="ARBA" id="ARBA00022475"/>
    </source>
</evidence>
<dbReference type="GO" id="GO:0004230">
    <property type="term" value="F:glutamyl aminopeptidase activity"/>
    <property type="evidence" value="ECO:0007669"/>
    <property type="project" value="UniProtKB-EC"/>
</dbReference>
<dbReference type="GO" id="GO:0005615">
    <property type="term" value="C:extracellular space"/>
    <property type="evidence" value="ECO:0007669"/>
    <property type="project" value="TreeGrafter"/>
</dbReference>
<keyword evidence="28" id="KW-1185">Reference proteome</keyword>
<evidence type="ECO:0000256" key="15">
    <source>
        <dbReference type="ARBA" id="ARBA00022968"/>
    </source>
</evidence>
<dbReference type="InterPro" id="IPR027268">
    <property type="entry name" value="Peptidase_M4/M1_CTD_sf"/>
</dbReference>
<dbReference type="GO" id="GO:0008270">
    <property type="term" value="F:zinc ion binding"/>
    <property type="evidence" value="ECO:0007669"/>
    <property type="project" value="InterPro"/>
</dbReference>
<dbReference type="CDD" id="cd09601">
    <property type="entry name" value="M1_APN-Q_like"/>
    <property type="match status" value="1"/>
</dbReference>
<evidence type="ECO:0000259" key="25">
    <source>
        <dbReference type="Pfam" id="PF11838"/>
    </source>
</evidence>
<keyword evidence="18" id="KW-0472">Membrane</keyword>
<organism evidence="27 28">
    <name type="scientific">Cherax quadricarinatus</name>
    <name type="common">Australian red claw crayfish</name>
    <dbReference type="NCBI Taxonomy" id="27406"/>
    <lineage>
        <taxon>Eukaryota</taxon>
        <taxon>Metazoa</taxon>
        <taxon>Ecdysozoa</taxon>
        <taxon>Arthropoda</taxon>
        <taxon>Crustacea</taxon>
        <taxon>Multicrustacea</taxon>
        <taxon>Malacostraca</taxon>
        <taxon>Eumalacostraca</taxon>
        <taxon>Eucarida</taxon>
        <taxon>Decapoda</taxon>
        <taxon>Pleocyemata</taxon>
        <taxon>Astacidea</taxon>
        <taxon>Parastacoidea</taxon>
        <taxon>Parastacidae</taxon>
        <taxon>Cherax</taxon>
    </lineage>
</organism>
<accession>A0AAW0VW21</accession>
<evidence type="ECO:0000313" key="27">
    <source>
        <dbReference type="EMBL" id="KAK8720652.1"/>
    </source>
</evidence>
<keyword evidence="20" id="KW-0325">Glycoprotein</keyword>
<comment type="subcellular location">
    <subcellularLocation>
        <location evidence="3">Cell membrane</location>
        <topology evidence="3">Lipid-anchor</topology>
        <topology evidence="3">GPI-anchor</topology>
    </subcellularLocation>
    <subcellularLocation>
        <location evidence="2">Cell membrane</location>
        <topology evidence="2">Single-pass type II membrane protein</topology>
    </subcellularLocation>
</comment>
<dbReference type="PRINTS" id="PR00756">
    <property type="entry name" value="ALADIPTASE"/>
</dbReference>
<dbReference type="FunFam" id="1.10.390.10:FF:000016">
    <property type="entry name" value="Glutamyl aminopeptidase"/>
    <property type="match status" value="1"/>
</dbReference>
<feature type="site" description="Transition state stabilizer" evidence="23">
    <location>
        <position position="325"/>
    </location>
</feature>
<evidence type="ECO:0000256" key="1">
    <source>
        <dbReference type="ARBA" id="ARBA00001703"/>
    </source>
</evidence>
<evidence type="ECO:0000256" key="9">
    <source>
        <dbReference type="ARBA" id="ARBA00022670"/>
    </source>
</evidence>
<sequence>AVPITESFPYEPNEFWVIKTGAVEPGSFQITLKFSGSLQRGILGLYYSEYTDGPGNKRGLATTKFEPTYARRAFPCLDEPIFKSTYSITIVRPQHGYIALSNMPVMREEDDTPSEGLTQVTFMKSVPMVTYLVCFIVCDFTYKEKTLCSGMPFRVYAPSGRIENTKYALDIGAKLLHMYETMFDLPFPLPKSDMAAIPDYSSGATEHWGIITYRETSIFCNQERSSAENWQRVTAVIAHELAHQWFGNLVTLEWWNDLWLNEGFASYVEFKGVGYIHPGWDMDSQFVSRSLQTVMGIDSCLSSHPIVQSVDTTDQINAMFDAISYKKGSAVLRMLENFMGETAFQRGINSFLKKFAYKNAVTEDLWRELTAAWAAHTTSEAKNDVGEIMDTWTEQMGYPVLSVVRTSPETVTFTQKRFLHDPAAQNDEEESKFGYKWDIPITYITSSDPTIQRTWLYREADNVRVKVDPGVTWVKVNIQQKGYYRVIYEADIWNQLEKLCVEKLVGTADRASLYSDVFALANADLLHYSVALNFSRGLVSETDYVPWDSVYEHLIAMGTLLAETDAYKPFCNYVSSLVEPIYAALGWADTGSHLDK</sequence>
<evidence type="ECO:0000256" key="10">
    <source>
        <dbReference type="ARBA" id="ARBA00022692"/>
    </source>
</evidence>
<dbReference type="EMBL" id="JARKIK010000268">
    <property type="protein sequence ID" value="KAK8720652.1"/>
    <property type="molecule type" value="Genomic_DNA"/>
</dbReference>
<dbReference type="InterPro" id="IPR042097">
    <property type="entry name" value="Aminopeptidase_N-like_N_sf"/>
</dbReference>
<dbReference type="Pfam" id="PF11838">
    <property type="entry name" value="ERAP1_C"/>
    <property type="match status" value="1"/>
</dbReference>
<dbReference type="Pfam" id="PF01433">
    <property type="entry name" value="Peptidase_M1"/>
    <property type="match status" value="1"/>
</dbReference>
<evidence type="ECO:0000256" key="7">
    <source>
        <dbReference type="ARBA" id="ARBA00022438"/>
    </source>
</evidence>
<dbReference type="InterPro" id="IPR024571">
    <property type="entry name" value="ERAP1-like_C_dom"/>
</dbReference>
<evidence type="ECO:0000313" key="28">
    <source>
        <dbReference type="Proteomes" id="UP001445076"/>
    </source>
</evidence>
<comment type="caution">
    <text evidence="27">The sequence shown here is derived from an EMBL/GenBank/DDBJ whole genome shotgun (WGS) entry which is preliminary data.</text>
</comment>
<evidence type="ECO:0000256" key="14">
    <source>
        <dbReference type="ARBA" id="ARBA00022837"/>
    </source>
</evidence>
<keyword evidence="10" id="KW-0812">Transmembrane</keyword>
<dbReference type="PANTHER" id="PTHR11533:SF276">
    <property type="entry name" value="GLUTAMYL AMINOPEPTIDASE"/>
    <property type="match status" value="1"/>
</dbReference>
<feature type="binding site" evidence="22">
    <location>
        <position position="243"/>
    </location>
    <ligand>
        <name>Zn(2+)</name>
        <dbReference type="ChEBI" id="CHEBI:29105"/>
        <note>catalytic</note>
    </ligand>
</feature>
<evidence type="ECO:0000256" key="18">
    <source>
        <dbReference type="ARBA" id="ARBA00023136"/>
    </source>
</evidence>
<feature type="binding site" evidence="22">
    <location>
        <position position="239"/>
    </location>
    <ligand>
        <name>Zn(2+)</name>
        <dbReference type="ChEBI" id="CHEBI:29105"/>
        <note>catalytic</note>
    </ligand>
</feature>
<keyword evidence="16" id="KW-1133">Transmembrane helix</keyword>
<feature type="domain" description="Peptidase M1 membrane alanine aminopeptidase" evidence="24">
    <location>
        <begin position="167"/>
        <end position="392"/>
    </location>
</feature>
<name>A0AAW0VW21_CHEQU</name>
<dbReference type="GO" id="GO:0043171">
    <property type="term" value="P:peptide catabolic process"/>
    <property type="evidence" value="ECO:0007669"/>
    <property type="project" value="TreeGrafter"/>
</dbReference>
<dbReference type="SUPFAM" id="SSF55486">
    <property type="entry name" value="Metalloproteases ('zincins'), catalytic domain"/>
    <property type="match status" value="1"/>
</dbReference>
<evidence type="ECO:0000256" key="6">
    <source>
        <dbReference type="ARBA" id="ARBA00012567"/>
    </source>
</evidence>
<keyword evidence="9" id="KW-0645">Protease</keyword>
<comment type="cofactor">
    <cofactor evidence="22">
        <name>Zn(2+)</name>
        <dbReference type="ChEBI" id="CHEBI:29105"/>
    </cofactor>
    <text evidence="22">Binds 1 zinc ion per subunit.</text>
</comment>
<evidence type="ECO:0000256" key="19">
    <source>
        <dbReference type="ARBA" id="ARBA00023157"/>
    </source>
</evidence>
<feature type="domain" description="ERAP1-like C-terminal" evidence="25">
    <location>
        <begin position="473"/>
        <end position="595"/>
    </location>
</feature>
<dbReference type="GO" id="GO:0005886">
    <property type="term" value="C:plasma membrane"/>
    <property type="evidence" value="ECO:0007669"/>
    <property type="project" value="UniProtKB-SubCell"/>
</dbReference>
<keyword evidence="19" id="KW-1015">Disulfide bond</keyword>
<reference evidence="27 28" key="1">
    <citation type="journal article" date="2024" name="BMC Genomics">
        <title>Genome assembly of redclaw crayfish (Cherax quadricarinatus) provides insights into its immune adaptation and hypoxia tolerance.</title>
        <authorList>
            <person name="Liu Z."/>
            <person name="Zheng J."/>
            <person name="Li H."/>
            <person name="Fang K."/>
            <person name="Wang S."/>
            <person name="He J."/>
            <person name="Zhou D."/>
            <person name="Weng S."/>
            <person name="Chi M."/>
            <person name="Gu Z."/>
            <person name="He J."/>
            <person name="Li F."/>
            <person name="Wang M."/>
        </authorList>
    </citation>
    <scope>NUCLEOTIDE SEQUENCE [LARGE SCALE GENOMIC DNA]</scope>
    <source>
        <strain evidence="27">ZL_2023a</strain>
    </source>
</reference>
<evidence type="ECO:0000256" key="3">
    <source>
        <dbReference type="ARBA" id="ARBA00004609"/>
    </source>
</evidence>
<gene>
    <name evidence="27" type="ORF">OTU49_013182</name>
</gene>
<dbReference type="Gene3D" id="1.10.390.10">
    <property type="entry name" value="Neutral Protease Domain 2"/>
    <property type="match status" value="1"/>
</dbReference>
<dbReference type="GO" id="GO:0005737">
    <property type="term" value="C:cytoplasm"/>
    <property type="evidence" value="ECO:0007669"/>
    <property type="project" value="TreeGrafter"/>
</dbReference>
<comment type="catalytic activity">
    <reaction evidence="1">
        <text>Release of N-terminal glutamate (and to a lesser extent aspartate) from a peptide.</text>
        <dbReference type="EC" id="3.4.11.7"/>
    </reaction>
</comment>
<evidence type="ECO:0000256" key="13">
    <source>
        <dbReference type="ARBA" id="ARBA00022833"/>
    </source>
</evidence>
<evidence type="ECO:0000256" key="11">
    <source>
        <dbReference type="ARBA" id="ARBA00022723"/>
    </source>
</evidence>
<evidence type="ECO:0000256" key="23">
    <source>
        <dbReference type="PIRSR" id="PIRSR634016-4"/>
    </source>
</evidence>
<dbReference type="GO" id="GO:0070006">
    <property type="term" value="F:metalloaminopeptidase activity"/>
    <property type="evidence" value="ECO:0007669"/>
    <property type="project" value="TreeGrafter"/>
</dbReference>
<dbReference type="Proteomes" id="UP001445076">
    <property type="component" value="Unassembled WGS sequence"/>
</dbReference>
<evidence type="ECO:0000256" key="22">
    <source>
        <dbReference type="PIRSR" id="PIRSR634016-3"/>
    </source>
</evidence>
<dbReference type="AlphaFoldDB" id="A0AAW0VW21"/>
<evidence type="ECO:0000259" key="24">
    <source>
        <dbReference type="Pfam" id="PF01433"/>
    </source>
</evidence>
<evidence type="ECO:0000256" key="17">
    <source>
        <dbReference type="ARBA" id="ARBA00023049"/>
    </source>
</evidence>
<evidence type="ECO:0000256" key="5">
    <source>
        <dbReference type="ARBA" id="ARBA00011748"/>
    </source>
</evidence>
<protein>
    <recommendedName>
        <fullName evidence="6">glutamyl aminopeptidase</fullName>
        <ecNumber evidence="6">3.4.11.7</ecNumber>
    </recommendedName>
</protein>
<evidence type="ECO:0000259" key="26">
    <source>
        <dbReference type="Pfam" id="PF17900"/>
    </source>
</evidence>
<dbReference type="Gene3D" id="2.60.40.1730">
    <property type="entry name" value="tricorn interacting facor f3 domain"/>
    <property type="match status" value="1"/>
</dbReference>
<dbReference type="InterPro" id="IPR045357">
    <property type="entry name" value="Aminopeptidase_N-like_N"/>
</dbReference>
<keyword evidence="14" id="KW-0106">Calcium</keyword>
<dbReference type="InterPro" id="IPR034016">
    <property type="entry name" value="M1_APN-typ"/>
</dbReference>
<evidence type="ECO:0000256" key="21">
    <source>
        <dbReference type="PIRSR" id="PIRSR634016-1"/>
    </source>
</evidence>
<dbReference type="GO" id="GO:0042277">
    <property type="term" value="F:peptide binding"/>
    <property type="evidence" value="ECO:0007669"/>
    <property type="project" value="TreeGrafter"/>
</dbReference>
<comment type="similarity">
    <text evidence="4">Belongs to the peptidase M1 family.</text>
</comment>
<evidence type="ECO:0000256" key="4">
    <source>
        <dbReference type="ARBA" id="ARBA00010136"/>
    </source>
</evidence>
<keyword evidence="12" id="KW-0378">Hydrolase</keyword>
<keyword evidence="15" id="KW-0735">Signal-anchor</keyword>
<dbReference type="EC" id="3.4.11.7" evidence="6"/>
<comment type="subunit">
    <text evidence="5">Homodimer; disulfide-linked.</text>
</comment>
<evidence type="ECO:0000256" key="20">
    <source>
        <dbReference type="ARBA" id="ARBA00023180"/>
    </source>
</evidence>
<dbReference type="SUPFAM" id="SSF63737">
    <property type="entry name" value="Leukotriene A4 hydrolase N-terminal domain"/>
    <property type="match status" value="1"/>
</dbReference>
<feature type="active site" description="Proton acceptor" evidence="21">
    <location>
        <position position="240"/>
    </location>
</feature>
<dbReference type="Gene3D" id="2.60.40.1910">
    <property type="match status" value="1"/>
</dbReference>
<dbReference type="InterPro" id="IPR050344">
    <property type="entry name" value="Peptidase_M1_aminopeptidases"/>
</dbReference>
<feature type="binding site" evidence="22">
    <location>
        <position position="262"/>
    </location>
    <ligand>
        <name>Zn(2+)</name>
        <dbReference type="ChEBI" id="CHEBI:29105"/>
        <note>catalytic</note>
    </ligand>
</feature>
<dbReference type="InterPro" id="IPR014782">
    <property type="entry name" value="Peptidase_M1_dom"/>
</dbReference>
<feature type="domain" description="Aminopeptidase N-like N-terminal" evidence="26">
    <location>
        <begin position="5"/>
        <end position="132"/>
    </location>
</feature>
<evidence type="ECO:0000256" key="12">
    <source>
        <dbReference type="ARBA" id="ARBA00022801"/>
    </source>
</evidence>
<keyword evidence="17" id="KW-0482">Metalloprotease</keyword>
<evidence type="ECO:0000256" key="2">
    <source>
        <dbReference type="ARBA" id="ARBA00004401"/>
    </source>
</evidence>
<dbReference type="Gene3D" id="1.10.3480.20">
    <property type="match status" value="1"/>
</dbReference>